<dbReference type="OrthoDB" id="4508695at2759"/>
<dbReference type="AlphaFoldDB" id="A0A5N7AJQ3"/>
<evidence type="ECO:0000313" key="2">
    <source>
        <dbReference type="EMBL" id="KAE8370107.1"/>
    </source>
</evidence>
<accession>A0A5N7AJQ3</accession>
<reference evidence="2 3" key="1">
    <citation type="submission" date="2019-04" db="EMBL/GenBank/DDBJ databases">
        <title>Friends and foes A comparative genomics studyof 23 Aspergillus species from section Flavi.</title>
        <authorList>
            <consortium name="DOE Joint Genome Institute"/>
            <person name="Kjaerbolling I."/>
            <person name="Vesth T."/>
            <person name="Frisvad J.C."/>
            <person name="Nybo J.L."/>
            <person name="Theobald S."/>
            <person name="Kildgaard S."/>
            <person name="Isbrandt T."/>
            <person name="Kuo A."/>
            <person name="Sato A."/>
            <person name="Lyhne E.K."/>
            <person name="Kogle M.E."/>
            <person name="Wiebenga A."/>
            <person name="Kun R.S."/>
            <person name="Lubbers R.J."/>
            <person name="Makela M.R."/>
            <person name="Barry K."/>
            <person name="Chovatia M."/>
            <person name="Clum A."/>
            <person name="Daum C."/>
            <person name="Haridas S."/>
            <person name="He G."/>
            <person name="LaButti K."/>
            <person name="Lipzen A."/>
            <person name="Mondo S."/>
            <person name="Riley R."/>
            <person name="Salamov A."/>
            <person name="Simmons B.A."/>
            <person name="Magnuson J.K."/>
            <person name="Henrissat B."/>
            <person name="Mortensen U.H."/>
            <person name="Larsen T.O."/>
            <person name="Devries R.P."/>
            <person name="Grigoriev I.V."/>
            <person name="Machida M."/>
            <person name="Baker S.E."/>
            <person name="Andersen M.R."/>
        </authorList>
    </citation>
    <scope>NUCLEOTIDE SEQUENCE [LARGE SCALE GENOMIC DNA]</scope>
    <source>
        <strain evidence="2 3">CBS 763.97</strain>
    </source>
</reference>
<dbReference type="RefSeq" id="XP_031933188.1">
    <property type="nucleotide sequence ID" value="XM_032065006.1"/>
</dbReference>
<gene>
    <name evidence="2" type="ORF">BDV27DRAFT_120036</name>
</gene>
<keyword evidence="3" id="KW-1185">Reference proteome</keyword>
<proteinExistence type="predicted"/>
<evidence type="ECO:0000256" key="1">
    <source>
        <dbReference type="SAM" id="MobiDB-lite"/>
    </source>
</evidence>
<protein>
    <submittedName>
        <fullName evidence="2">Uncharacterized protein</fullName>
    </submittedName>
</protein>
<organism evidence="2 3">
    <name type="scientific">Aspergillus caelatus</name>
    <dbReference type="NCBI Taxonomy" id="61420"/>
    <lineage>
        <taxon>Eukaryota</taxon>
        <taxon>Fungi</taxon>
        <taxon>Dikarya</taxon>
        <taxon>Ascomycota</taxon>
        <taxon>Pezizomycotina</taxon>
        <taxon>Eurotiomycetes</taxon>
        <taxon>Eurotiomycetidae</taxon>
        <taxon>Eurotiales</taxon>
        <taxon>Aspergillaceae</taxon>
        <taxon>Aspergillus</taxon>
        <taxon>Aspergillus subgen. Circumdati</taxon>
    </lineage>
</organism>
<dbReference type="EMBL" id="ML737568">
    <property type="protein sequence ID" value="KAE8370107.1"/>
    <property type="molecule type" value="Genomic_DNA"/>
</dbReference>
<evidence type="ECO:0000313" key="3">
    <source>
        <dbReference type="Proteomes" id="UP000326268"/>
    </source>
</evidence>
<sequence>MAISISHMVLDGFRRIEREFLGISSDTRLLAISRPPSSLSPLLPYAEYTTDELASVVPTEYDGNLLVQLCPAHMVGSPYDSGDDCSRSSGIHRHASNT</sequence>
<dbReference type="Proteomes" id="UP000326268">
    <property type="component" value="Unassembled WGS sequence"/>
</dbReference>
<dbReference type="GeneID" id="43649452"/>
<name>A0A5N7AJQ3_9EURO</name>
<feature type="region of interest" description="Disordered" evidence="1">
    <location>
        <begin position="78"/>
        <end position="98"/>
    </location>
</feature>